<protein>
    <recommendedName>
        <fullName evidence="7 8">Small ribosomal subunit protein bS20</fullName>
    </recommendedName>
</protein>
<dbReference type="GO" id="GO:0006412">
    <property type="term" value="P:translation"/>
    <property type="evidence" value="ECO:0007669"/>
    <property type="project" value="UniProtKB-UniRule"/>
</dbReference>
<dbReference type="InterPro" id="IPR002583">
    <property type="entry name" value="Ribosomal_bS20"/>
</dbReference>
<keyword evidence="3 8" id="KW-0699">rRNA-binding</keyword>
<reference evidence="10" key="1">
    <citation type="submission" date="2023-03" db="EMBL/GenBank/DDBJ databases">
        <title>Stygiobacter electus gen. nov., sp. nov., facultatively anaerobic thermotolerant bacterium of the class Ignavibacteria from a well of Yessentuki mineral water deposit.</title>
        <authorList>
            <person name="Podosokorskaya O.A."/>
            <person name="Elcheninov A.G."/>
            <person name="Petrova N.F."/>
            <person name="Zavarzina D.G."/>
            <person name="Kublanov I.V."/>
            <person name="Merkel A.Y."/>
        </authorList>
    </citation>
    <scope>NUCLEOTIDE SEQUENCE</scope>
    <source>
        <strain evidence="10">09-Me</strain>
    </source>
</reference>
<dbReference type="NCBIfam" id="TIGR00029">
    <property type="entry name" value="S20"/>
    <property type="match status" value="1"/>
</dbReference>
<evidence type="ECO:0000256" key="7">
    <source>
        <dbReference type="ARBA" id="ARBA00035136"/>
    </source>
</evidence>
<dbReference type="SUPFAM" id="SSF46992">
    <property type="entry name" value="Ribosomal protein S20"/>
    <property type="match status" value="1"/>
</dbReference>
<dbReference type="Proteomes" id="UP001221302">
    <property type="component" value="Unassembled WGS sequence"/>
</dbReference>
<gene>
    <name evidence="8 10" type="primary">rpsT</name>
    <name evidence="10" type="ORF">P0M35_11280</name>
</gene>
<evidence type="ECO:0000256" key="4">
    <source>
        <dbReference type="ARBA" id="ARBA00022884"/>
    </source>
</evidence>
<organism evidence="10 11">
    <name type="scientific">Stygiobacter electus</name>
    <dbReference type="NCBI Taxonomy" id="3032292"/>
    <lineage>
        <taxon>Bacteria</taxon>
        <taxon>Pseudomonadati</taxon>
        <taxon>Ignavibacteriota</taxon>
        <taxon>Ignavibacteria</taxon>
        <taxon>Ignavibacteriales</taxon>
        <taxon>Melioribacteraceae</taxon>
        <taxon>Stygiobacter</taxon>
    </lineage>
</organism>
<dbReference type="Gene3D" id="1.20.58.110">
    <property type="entry name" value="Ribosomal protein S20"/>
    <property type="match status" value="1"/>
</dbReference>
<comment type="function">
    <text evidence="1 8">Binds directly to 16S ribosomal RNA.</text>
</comment>
<dbReference type="Pfam" id="PF01649">
    <property type="entry name" value="Ribosomal_S20p"/>
    <property type="match status" value="1"/>
</dbReference>
<dbReference type="EMBL" id="JARGDL010000017">
    <property type="protein sequence ID" value="MDF1612734.1"/>
    <property type="molecule type" value="Genomic_DNA"/>
</dbReference>
<dbReference type="HAMAP" id="MF_00500">
    <property type="entry name" value="Ribosomal_bS20"/>
    <property type="match status" value="1"/>
</dbReference>
<dbReference type="PANTHER" id="PTHR33398">
    <property type="entry name" value="30S RIBOSOMAL PROTEIN S20"/>
    <property type="match status" value="1"/>
</dbReference>
<dbReference type="PANTHER" id="PTHR33398:SF1">
    <property type="entry name" value="SMALL RIBOSOMAL SUBUNIT PROTEIN BS20C"/>
    <property type="match status" value="1"/>
</dbReference>
<evidence type="ECO:0000256" key="5">
    <source>
        <dbReference type="ARBA" id="ARBA00022980"/>
    </source>
</evidence>
<feature type="compositionally biased region" description="Basic residues" evidence="9">
    <location>
        <begin position="70"/>
        <end position="81"/>
    </location>
</feature>
<evidence type="ECO:0000256" key="2">
    <source>
        <dbReference type="ARBA" id="ARBA00007634"/>
    </source>
</evidence>
<comment type="similarity">
    <text evidence="2 8">Belongs to the bacterial ribosomal protein bS20 family.</text>
</comment>
<evidence type="ECO:0000256" key="9">
    <source>
        <dbReference type="SAM" id="MobiDB-lite"/>
    </source>
</evidence>
<dbReference type="RefSeq" id="WP_321536505.1">
    <property type="nucleotide sequence ID" value="NZ_JARGDL010000017.1"/>
</dbReference>
<keyword evidence="6 8" id="KW-0687">Ribonucleoprotein</keyword>
<evidence type="ECO:0000313" key="10">
    <source>
        <dbReference type="EMBL" id="MDF1612734.1"/>
    </source>
</evidence>
<feature type="region of interest" description="Disordered" evidence="9">
    <location>
        <begin position="70"/>
        <end position="90"/>
    </location>
</feature>
<keyword evidence="4 8" id="KW-0694">RNA-binding</keyword>
<dbReference type="InterPro" id="IPR036510">
    <property type="entry name" value="Ribosomal_bS20_sf"/>
</dbReference>
<accession>A0AAE3P1N6</accession>
<keyword evidence="5 8" id="KW-0689">Ribosomal protein</keyword>
<sequence length="90" mass="10151">MAQHKSAKKRIKTSEKKRLRNKAAISKVKTLIKKVYETEDKATAEKILKEATKVIDKTAAKGRIHKNNAARKKSALTKHINKLTVSEKAE</sequence>
<comment type="caution">
    <text evidence="10">The sequence shown here is derived from an EMBL/GenBank/DDBJ whole genome shotgun (WGS) entry which is preliminary data.</text>
</comment>
<proteinExistence type="inferred from homology"/>
<evidence type="ECO:0000256" key="1">
    <source>
        <dbReference type="ARBA" id="ARBA00003134"/>
    </source>
</evidence>
<feature type="region of interest" description="Disordered" evidence="9">
    <location>
        <begin position="1"/>
        <end position="20"/>
    </location>
</feature>
<evidence type="ECO:0000313" key="11">
    <source>
        <dbReference type="Proteomes" id="UP001221302"/>
    </source>
</evidence>
<dbReference type="GO" id="GO:0070181">
    <property type="term" value="F:small ribosomal subunit rRNA binding"/>
    <property type="evidence" value="ECO:0007669"/>
    <property type="project" value="TreeGrafter"/>
</dbReference>
<dbReference type="GO" id="GO:0003735">
    <property type="term" value="F:structural constituent of ribosome"/>
    <property type="evidence" value="ECO:0007669"/>
    <property type="project" value="InterPro"/>
</dbReference>
<evidence type="ECO:0000256" key="3">
    <source>
        <dbReference type="ARBA" id="ARBA00022730"/>
    </source>
</evidence>
<dbReference type="AlphaFoldDB" id="A0AAE3P1N6"/>
<keyword evidence="11" id="KW-1185">Reference proteome</keyword>
<dbReference type="GO" id="GO:0005829">
    <property type="term" value="C:cytosol"/>
    <property type="evidence" value="ECO:0007669"/>
    <property type="project" value="TreeGrafter"/>
</dbReference>
<name>A0AAE3P1N6_9BACT</name>
<evidence type="ECO:0000256" key="8">
    <source>
        <dbReference type="HAMAP-Rule" id="MF_00500"/>
    </source>
</evidence>
<evidence type="ECO:0000256" key="6">
    <source>
        <dbReference type="ARBA" id="ARBA00023274"/>
    </source>
</evidence>
<dbReference type="GO" id="GO:0015935">
    <property type="term" value="C:small ribosomal subunit"/>
    <property type="evidence" value="ECO:0007669"/>
    <property type="project" value="TreeGrafter"/>
</dbReference>
<dbReference type="FunFam" id="1.20.58.110:FF:000001">
    <property type="entry name" value="30S ribosomal protein S20"/>
    <property type="match status" value="1"/>
</dbReference>